<name>A0AAP0K5C7_9MAGN</name>
<dbReference type="Proteomes" id="UP001417504">
    <property type="component" value="Unassembled WGS sequence"/>
</dbReference>
<evidence type="ECO:0000313" key="2">
    <source>
        <dbReference type="EMBL" id="KAK9145007.1"/>
    </source>
</evidence>
<dbReference type="AlphaFoldDB" id="A0AAP0K5C7"/>
<organism evidence="2 3">
    <name type="scientific">Stephania japonica</name>
    <dbReference type="NCBI Taxonomy" id="461633"/>
    <lineage>
        <taxon>Eukaryota</taxon>
        <taxon>Viridiplantae</taxon>
        <taxon>Streptophyta</taxon>
        <taxon>Embryophyta</taxon>
        <taxon>Tracheophyta</taxon>
        <taxon>Spermatophyta</taxon>
        <taxon>Magnoliopsida</taxon>
        <taxon>Ranunculales</taxon>
        <taxon>Menispermaceae</taxon>
        <taxon>Menispermoideae</taxon>
        <taxon>Cissampelideae</taxon>
        <taxon>Stephania</taxon>
    </lineage>
</organism>
<gene>
    <name evidence="2" type="ORF">Sjap_004910</name>
</gene>
<evidence type="ECO:0000256" key="1">
    <source>
        <dbReference type="SAM" id="MobiDB-lite"/>
    </source>
</evidence>
<comment type="caution">
    <text evidence="2">The sequence shown here is derived from an EMBL/GenBank/DDBJ whole genome shotgun (WGS) entry which is preliminary data.</text>
</comment>
<dbReference type="EMBL" id="JBBNAE010000002">
    <property type="protein sequence ID" value="KAK9145007.1"/>
    <property type="molecule type" value="Genomic_DNA"/>
</dbReference>
<feature type="region of interest" description="Disordered" evidence="1">
    <location>
        <begin position="49"/>
        <end position="70"/>
    </location>
</feature>
<proteinExistence type="predicted"/>
<sequence>MLLLSSSQILTLSCVATHNQYLFGLKHRAWIIAPTSSEYNFFPSFKSHSSVTTSLPPLTHSEPSGRGGEDEQWRTIEQVMVDSYKFAKVLPSHRLKNESGKRFNGTDRLGFRNCVRRHPNTEPPLQLCTRRGIECLPSLLRVSSILSSPDRQIGNPIDRLWLPHWYSHIGIKGQDEQQSATLVDDVLQAVSMQSESEVRGVVVVAATMLGMAGINVVIRTVMKVVSCGPALAETTRVPPAGSTVVIEWRAEVARVSPKVWETAHTRILRQIDELDLKITCACPHGRYWLVEKLLTVLDCLRGFLSLAETIVCDAS</sequence>
<keyword evidence="3" id="KW-1185">Reference proteome</keyword>
<reference evidence="2 3" key="1">
    <citation type="submission" date="2024-01" db="EMBL/GenBank/DDBJ databases">
        <title>Genome assemblies of Stephania.</title>
        <authorList>
            <person name="Yang L."/>
        </authorList>
    </citation>
    <scope>NUCLEOTIDE SEQUENCE [LARGE SCALE GENOMIC DNA]</scope>
    <source>
        <strain evidence="2">QJT</strain>
        <tissue evidence="2">Leaf</tissue>
    </source>
</reference>
<evidence type="ECO:0000313" key="3">
    <source>
        <dbReference type="Proteomes" id="UP001417504"/>
    </source>
</evidence>
<protein>
    <submittedName>
        <fullName evidence="2">Uncharacterized protein</fullName>
    </submittedName>
</protein>
<accession>A0AAP0K5C7</accession>